<gene>
    <name evidence="2" type="ORF">JAAARDRAFT_190721</name>
</gene>
<sequence length="242" mass="27347">MSTGYGCFVEGDKVFIVTLRPTITPLSLVLDIDSERKTRTKCLHPLSNPLLPRPSSSSSHSKFTRTSLGSPDTRLYQSHLPPSRSKPTSALRRPSGLYPDNVISESTNSISDLMESFLRFDDDSDLDSDSGSDNYHAQRYTFIPGPSLRCTISTVRLLEEGPIVRVWGWVLWVEVWLLRMRDVLEGSEPLCLRIEGNSPFYSSISERARATPERWDFITGSRFRVFGGLWLVIFIHCIVTAM</sequence>
<dbReference type="AlphaFoldDB" id="A0A067Q781"/>
<evidence type="ECO:0000313" key="3">
    <source>
        <dbReference type="Proteomes" id="UP000027265"/>
    </source>
</evidence>
<dbReference type="Proteomes" id="UP000027265">
    <property type="component" value="Unassembled WGS sequence"/>
</dbReference>
<dbReference type="EMBL" id="KL197712">
    <property type="protein sequence ID" value="KDQ62025.1"/>
    <property type="molecule type" value="Genomic_DNA"/>
</dbReference>
<protein>
    <submittedName>
        <fullName evidence="2">Uncharacterized protein</fullName>
    </submittedName>
</protein>
<dbReference type="InParanoid" id="A0A067Q781"/>
<keyword evidence="3" id="KW-1185">Reference proteome</keyword>
<reference evidence="3" key="1">
    <citation type="journal article" date="2014" name="Proc. Natl. Acad. Sci. U.S.A.">
        <title>Extensive sampling of basidiomycete genomes demonstrates inadequacy of the white-rot/brown-rot paradigm for wood decay fungi.</title>
        <authorList>
            <person name="Riley R."/>
            <person name="Salamov A.A."/>
            <person name="Brown D.W."/>
            <person name="Nagy L.G."/>
            <person name="Floudas D."/>
            <person name="Held B.W."/>
            <person name="Levasseur A."/>
            <person name="Lombard V."/>
            <person name="Morin E."/>
            <person name="Otillar R."/>
            <person name="Lindquist E.A."/>
            <person name="Sun H."/>
            <person name="LaButti K.M."/>
            <person name="Schmutz J."/>
            <person name="Jabbour D."/>
            <person name="Luo H."/>
            <person name="Baker S.E."/>
            <person name="Pisabarro A.G."/>
            <person name="Walton J.D."/>
            <person name="Blanchette R.A."/>
            <person name="Henrissat B."/>
            <person name="Martin F."/>
            <person name="Cullen D."/>
            <person name="Hibbett D.S."/>
            <person name="Grigoriev I.V."/>
        </authorList>
    </citation>
    <scope>NUCLEOTIDE SEQUENCE [LARGE SCALE GENOMIC DNA]</scope>
    <source>
        <strain evidence="3">MUCL 33604</strain>
    </source>
</reference>
<evidence type="ECO:0000256" key="1">
    <source>
        <dbReference type="SAM" id="MobiDB-lite"/>
    </source>
</evidence>
<evidence type="ECO:0000313" key="2">
    <source>
        <dbReference type="EMBL" id="KDQ62025.1"/>
    </source>
</evidence>
<feature type="compositionally biased region" description="Low complexity" evidence="1">
    <location>
        <begin position="43"/>
        <end position="61"/>
    </location>
</feature>
<name>A0A067Q781_9AGAM</name>
<organism evidence="2 3">
    <name type="scientific">Jaapia argillacea MUCL 33604</name>
    <dbReference type="NCBI Taxonomy" id="933084"/>
    <lineage>
        <taxon>Eukaryota</taxon>
        <taxon>Fungi</taxon>
        <taxon>Dikarya</taxon>
        <taxon>Basidiomycota</taxon>
        <taxon>Agaricomycotina</taxon>
        <taxon>Agaricomycetes</taxon>
        <taxon>Agaricomycetidae</taxon>
        <taxon>Jaapiales</taxon>
        <taxon>Jaapiaceae</taxon>
        <taxon>Jaapia</taxon>
    </lineage>
</organism>
<dbReference type="HOGENOM" id="CLU_1147332_0_0_1"/>
<feature type="region of interest" description="Disordered" evidence="1">
    <location>
        <begin position="43"/>
        <end position="102"/>
    </location>
</feature>
<accession>A0A067Q781</accession>
<proteinExistence type="predicted"/>